<feature type="region of interest" description="Disordered" evidence="4">
    <location>
        <begin position="245"/>
        <end position="288"/>
    </location>
</feature>
<gene>
    <name evidence="6" type="ORF">PYX00_004207</name>
</gene>
<dbReference type="EMBL" id="JARGDH010000002">
    <property type="protein sequence ID" value="KAL0276693.1"/>
    <property type="molecule type" value="Genomic_DNA"/>
</dbReference>
<feature type="region of interest" description="Disordered" evidence="4">
    <location>
        <begin position="2061"/>
        <end position="2106"/>
    </location>
</feature>
<feature type="region of interest" description="Disordered" evidence="4">
    <location>
        <begin position="905"/>
        <end position="976"/>
    </location>
</feature>
<feature type="region of interest" description="Disordered" evidence="4">
    <location>
        <begin position="1159"/>
        <end position="1201"/>
    </location>
</feature>
<evidence type="ECO:0000259" key="5">
    <source>
        <dbReference type="Pfam" id="PF15309"/>
    </source>
</evidence>
<evidence type="ECO:0000313" key="6">
    <source>
        <dbReference type="EMBL" id="KAL0276693.1"/>
    </source>
</evidence>
<feature type="region of interest" description="Disordered" evidence="4">
    <location>
        <begin position="1073"/>
        <end position="1140"/>
    </location>
</feature>
<feature type="domain" description="ALMS motif" evidence="5">
    <location>
        <begin position="2138"/>
        <end position="2253"/>
    </location>
</feature>
<evidence type="ECO:0000256" key="1">
    <source>
        <dbReference type="ARBA" id="ARBA00004300"/>
    </source>
</evidence>
<evidence type="ECO:0000256" key="2">
    <source>
        <dbReference type="ARBA" id="ARBA00022490"/>
    </source>
</evidence>
<feature type="region of interest" description="Disordered" evidence="4">
    <location>
        <begin position="416"/>
        <end position="439"/>
    </location>
</feature>
<feature type="region of interest" description="Disordered" evidence="4">
    <location>
        <begin position="1"/>
        <end position="20"/>
    </location>
</feature>
<proteinExistence type="predicted"/>
<feature type="region of interest" description="Disordered" evidence="4">
    <location>
        <begin position="1594"/>
        <end position="1627"/>
    </location>
</feature>
<feature type="compositionally biased region" description="Basic and acidic residues" evidence="4">
    <location>
        <begin position="541"/>
        <end position="564"/>
    </location>
</feature>
<keyword evidence="2" id="KW-0963">Cytoplasm</keyword>
<feature type="compositionally biased region" description="Basic and acidic residues" evidence="4">
    <location>
        <begin position="660"/>
        <end position="673"/>
    </location>
</feature>
<comment type="caution">
    <text evidence="6">The sequence shown here is derived from an EMBL/GenBank/DDBJ whole genome shotgun (WGS) entry which is preliminary data.</text>
</comment>
<feature type="region of interest" description="Disordered" evidence="4">
    <location>
        <begin position="660"/>
        <end position="691"/>
    </location>
</feature>
<feature type="compositionally biased region" description="Polar residues" evidence="4">
    <location>
        <begin position="46"/>
        <end position="62"/>
    </location>
</feature>
<feature type="compositionally biased region" description="Polar residues" evidence="4">
    <location>
        <begin position="1120"/>
        <end position="1140"/>
    </location>
</feature>
<dbReference type="InterPro" id="IPR029299">
    <property type="entry name" value="ALMS_motif"/>
</dbReference>
<accession>A0AAW2I4Q7</accession>
<feature type="compositionally biased region" description="Basic and acidic residues" evidence="4">
    <location>
        <begin position="728"/>
        <end position="745"/>
    </location>
</feature>
<feature type="compositionally biased region" description="Polar residues" evidence="4">
    <location>
        <begin position="1179"/>
        <end position="1192"/>
    </location>
</feature>
<feature type="compositionally biased region" description="Polar residues" evidence="4">
    <location>
        <begin position="416"/>
        <end position="438"/>
    </location>
</feature>
<keyword evidence="3" id="KW-0206">Cytoskeleton</keyword>
<feature type="compositionally biased region" description="Basic and acidic residues" evidence="4">
    <location>
        <begin position="1103"/>
        <end position="1118"/>
    </location>
</feature>
<feature type="region of interest" description="Disordered" evidence="4">
    <location>
        <begin position="495"/>
        <end position="634"/>
    </location>
</feature>
<evidence type="ECO:0000256" key="4">
    <source>
        <dbReference type="SAM" id="MobiDB-lite"/>
    </source>
</evidence>
<name>A0AAW2I4Q7_9NEOP</name>
<comment type="subcellular location">
    <subcellularLocation>
        <location evidence="1">Cytoplasm</location>
        <location evidence="1">Cytoskeleton</location>
        <location evidence="1">Microtubule organizing center</location>
        <location evidence="1">Centrosome</location>
    </subcellularLocation>
</comment>
<feature type="compositionally biased region" description="Polar residues" evidence="4">
    <location>
        <begin position="150"/>
        <end position="164"/>
    </location>
</feature>
<feature type="compositionally biased region" description="Basic and acidic residues" evidence="4">
    <location>
        <begin position="1160"/>
        <end position="1171"/>
    </location>
</feature>
<feature type="compositionally biased region" description="Basic residues" evidence="4">
    <location>
        <begin position="681"/>
        <end position="690"/>
    </location>
</feature>
<feature type="compositionally biased region" description="Basic and acidic residues" evidence="4">
    <location>
        <begin position="599"/>
        <end position="626"/>
    </location>
</feature>
<feature type="compositionally biased region" description="Low complexity" evidence="4">
    <location>
        <begin position="517"/>
        <end position="528"/>
    </location>
</feature>
<organism evidence="6">
    <name type="scientific">Menopon gallinae</name>
    <name type="common">poultry shaft louse</name>
    <dbReference type="NCBI Taxonomy" id="328185"/>
    <lineage>
        <taxon>Eukaryota</taxon>
        <taxon>Metazoa</taxon>
        <taxon>Ecdysozoa</taxon>
        <taxon>Arthropoda</taxon>
        <taxon>Hexapoda</taxon>
        <taxon>Insecta</taxon>
        <taxon>Pterygota</taxon>
        <taxon>Neoptera</taxon>
        <taxon>Paraneoptera</taxon>
        <taxon>Psocodea</taxon>
        <taxon>Troctomorpha</taxon>
        <taxon>Phthiraptera</taxon>
        <taxon>Amblycera</taxon>
        <taxon>Menoponidae</taxon>
        <taxon>Menopon</taxon>
    </lineage>
</organism>
<feature type="compositionally biased region" description="Basic and acidic residues" evidence="4">
    <location>
        <begin position="1084"/>
        <end position="1094"/>
    </location>
</feature>
<dbReference type="Pfam" id="PF15309">
    <property type="entry name" value="ALMS_motif"/>
    <property type="match status" value="1"/>
</dbReference>
<feature type="compositionally biased region" description="Basic and acidic residues" evidence="4">
    <location>
        <begin position="905"/>
        <end position="952"/>
    </location>
</feature>
<protein>
    <recommendedName>
        <fullName evidence="5">ALMS motif domain-containing protein</fullName>
    </recommendedName>
</protein>
<feature type="region of interest" description="Disordered" evidence="4">
    <location>
        <begin position="711"/>
        <end position="771"/>
    </location>
</feature>
<feature type="compositionally biased region" description="Low complexity" evidence="4">
    <location>
        <begin position="760"/>
        <end position="770"/>
    </location>
</feature>
<feature type="region of interest" description="Disordered" evidence="4">
    <location>
        <begin position="150"/>
        <end position="175"/>
    </location>
</feature>
<feature type="compositionally biased region" description="Polar residues" evidence="4">
    <location>
        <begin position="529"/>
        <end position="540"/>
    </location>
</feature>
<dbReference type="GO" id="GO:0005813">
    <property type="term" value="C:centrosome"/>
    <property type="evidence" value="ECO:0007669"/>
    <property type="project" value="UniProtKB-SubCell"/>
</dbReference>
<feature type="compositionally biased region" description="Basic and acidic residues" evidence="4">
    <location>
        <begin position="962"/>
        <end position="974"/>
    </location>
</feature>
<feature type="compositionally biased region" description="Basic and acidic residues" evidence="4">
    <location>
        <begin position="1594"/>
        <end position="1604"/>
    </location>
</feature>
<feature type="region of interest" description="Disordered" evidence="4">
    <location>
        <begin position="43"/>
        <end position="97"/>
    </location>
</feature>
<feature type="compositionally biased region" description="Basic and acidic residues" evidence="4">
    <location>
        <begin position="2061"/>
        <end position="2073"/>
    </location>
</feature>
<evidence type="ECO:0000256" key="3">
    <source>
        <dbReference type="ARBA" id="ARBA00023212"/>
    </source>
</evidence>
<reference evidence="6" key="1">
    <citation type="journal article" date="2024" name="Gigascience">
        <title>Chromosome-level genome of the poultry shaft louse Menopon gallinae provides insight into the host-switching and adaptive evolution of parasitic lice.</title>
        <authorList>
            <person name="Xu Y."/>
            <person name="Ma L."/>
            <person name="Liu S."/>
            <person name="Liang Y."/>
            <person name="Liu Q."/>
            <person name="He Z."/>
            <person name="Tian L."/>
            <person name="Duan Y."/>
            <person name="Cai W."/>
            <person name="Li H."/>
            <person name="Song F."/>
        </authorList>
    </citation>
    <scope>NUCLEOTIDE SEQUENCE</scope>
    <source>
        <strain evidence="6">Cailab_2023a</strain>
    </source>
</reference>
<feature type="compositionally biased region" description="Basic and acidic residues" evidence="4">
    <location>
        <begin position="1"/>
        <end position="15"/>
    </location>
</feature>
<sequence length="2267" mass="255967">MSHSTESRKEQKNTDDPNVIRLGFNISVEGKSTSDVEIYVNDRKQSGGQMSAPYTNQITSQTDTREVSIAPPDSAEGILGERSIRDKSSSSEEVNIKSSNASAELEIRNMEKPEDVTIIDEIKNAMGNFEKFSEHLKDIPRLSTKRMYTSTPYPDKNNSLSEGNLSLYGKTRSHAPKHDFRDRKYFRRSKPLSSDLFLKPLPAEDYFKRGYVRRFYDMESYHHYISMDNLPQYYDYTGECKEKGRRTTAKSDNDKSDAMSSASDVCPAEVKPAKTEATDKQSTSSESAKDIKIYQSGGIIIMQNFNENTDLIEKKDLIDGAKLIESCNKLTEKVESTLQSSDDSQKLLLHSSSDDIKGQAGKIVQFDLSCENARSKSSDSPLDTTKSEFLNSKPDFSRSKEIGMVLYQNQDFTSLSTQENDSNTSNLFGMSPTSSTSGKKLEWDSGADVGYLNMDLSRENLSTIERIILKGLGEDGLSKKQVVFQRNEKDQSVYPTKFVLERMPSELETEGMPRKNSSSSKNTSDQSSLASRVTKSQTSKQNDEYSGRSKQEVKDDSKPVEKHQSTQSDKSNKTKYQAVKQSSDSKSTENQKGKMRTNKVLEKPKKPREKEIRVDEKCVQTVHSEEEKEETTTFSNKSTYVNTLFTDACFDLPLLDISRSDESGRSESSEKCMTHSNMSPRVKKLKKKKNSQGINLTARLRDKIDNIIEMARQSNRTEERSKSLPQDDTIKPMDADQSTNKEVRVPESSIGNSKDKIRSRPISASSSSARTVMPSIDASKVSNALDRMKSFADQIIQTSELSCESKGIQAFQSATSSHMEEGNVEMASVKDTEVPKQCDRTCSKSIQAPGMNSSLPKHLAHPKESFEQLNTKSTQFFGGPITSLPNYHSKEPVVEKVKILKTKTNSDAENNRIRQENVKNSSVKDKQSSEERVSSNKGSKKDKNDPENKENVSVEDDEEFTDTSKKQSNSRKEAYSATNSVGFASCDVQLSDDGKNVFLTSEILKEHDNSIDRNIIKEKYFQSQLIEFGRREMVSRCTSMEKKKEQERNTQTNSSLVNVISVSCQYSPSVSSKSDEVEYVEPETCSKSREEVSEARSSLQNRNDSDKGINEHDKKFEKATSGQNDSYSSNLARTNSSDKNSAISRTLSFEYLPGHVFESTAKEKSPDDTEKNLNIGDSLRSTESQSSPQSENQVKETDSAHTLILEDTYRSLESAKMKSLDSNLTELEMVVSRLHEKETIFQKITDSMLATVSKVNSCGDSPKNSGECELNNNPQGSEEICCEMEISKESEKSDCSKPGKQERKIANEMTAACQTDNVEPHSSQFCVQRRKLEQKMSNEKEQQIKWIENEIKHLHLLRSLLEKQDAKTSSDRRKRHHYLTVPNENFSDTLKENVLRELIKDSLRRISGRGVKPKEPSKVADSASQTVKDLTEAPVADSPCAQFGMALSLRKGKNLQEVTMLPVGVQVTLKDRRCSGRSRGSFADQTPPFIDSAKYVTPCEGNSSGVRQADVAVQYPGSVERVRQDSSQKIAGDESKGRCVCPPCAKSKCICLSNEGMMKQSPQRGNSRQSERFYEECTKYTNLNSAEEFPKISDGKLSDVREGSGRATPAGSVSPGVVSRPMESARQDQSHLGSEVSVNFDKCSCSCHNVPLPRCEHCNLLNTCKKCCCYRKIKCCVCRTIPVQKCFSYSHKADQNKPCRNARLEIKVCSCKENNSSKKLYQEKSSQTEMEKRKCCSCIQKHRRELEGSSSQRESKVPSVMNNAIEVKQAVEEKFSSEMKVPVEKKSSIEVKNAEKVQNEIELRYPETTETVVKEGIEAPEKMPCCCNSNKGRKTYPTEEPYHYFLQLQETTEEESSESGDSNNELDVITIRVPIRKVCKATRNTESRQSLRNAPVKPSYSQKFTYVEHKNKTGAECRCCEDCPGKRYLEAQQTIEEETESEIDQMEEIGYMEDDRCGGYDGGNIGALPEMASGDEYEQRKIIAEENMRAMEVFGMQQQEMILEQTKQCTCRGITIYREGFQTEEPSLDNREYIAEQMPCPPPNTNTDSSVAETIVMKSEPKGRSDVRKEGRCGGKTKKRRDSPTKFHTSTKPRKSTNMKAKAAGKEKCGPMDMYNFNKKEYYTKSELEREEQAKKPTRLTLQQCLTVKRPDLYTRAECRRKIISEKVKDRVERHTKKVECLARLLPQCEIPPNKDLKLFTSKEMKKQTNKFYQNLPEVVNKREEEKKIMQFRTNKLMSELFAKKLQMQTLKGRLNLSNSFTVMSTM</sequence>